<evidence type="ECO:0000256" key="1">
    <source>
        <dbReference type="SAM" id="MobiDB-lite"/>
    </source>
</evidence>
<keyword evidence="2" id="KW-0812">Transmembrane</keyword>
<gene>
    <name evidence="4" type="ORF">KS419_09575</name>
</gene>
<feature type="transmembrane region" description="Helical" evidence="2">
    <location>
        <begin position="1242"/>
        <end position="1261"/>
    </location>
</feature>
<evidence type="ECO:0000313" key="5">
    <source>
        <dbReference type="Proteomes" id="UP000784880"/>
    </source>
</evidence>
<keyword evidence="2" id="KW-1133">Transmembrane helix</keyword>
<feature type="chain" id="PRO_5045993398" evidence="3">
    <location>
        <begin position="32"/>
        <end position="1272"/>
    </location>
</feature>
<keyword evidence="3" id="KW-0732">Signal</keyword>
<accession>A0ABS6JE88</accession>
<organism evidence="4 5">
    <name type="scientific">Evansella tamaricis</name>
    <dbReference type="NCBI Taxonomy" id="2069301"/>
    <lineage>
        <taxon>Bacteria</taxon>
        <taxon>Bacillati</taxon>
        <taxon>Bacillota</taxon>
        <taxon>Bacilli</taxon>
        <taxon>Bacillales</taxon>
        <taxon>Bacillaceae</taxon>
        <taxon>Evansella</taxon>
    </lineage>
</organism>
<sequence>MSRKNRRVLTKMTSILLVVLLVFGIGTPAFAHSSPPSPSISFTLDKMQHISSPSADVILDLEIDFKDFTFAPEETRDYVIKVKNAAGEEIGNDAGHFESNGSKNHSLTFDTAASPLSAGNYTIIVSSGYAQTAYEDYEIVQREYVSESIDSTSVWVNYDLKPWTARNQLPSTITISDNEGKTYDQTITWQFDKKFFSSKSSGVSQSLTGTYEAPRGVENVPETVSGEVKVKYIPLKVTGNEDRDIRYGSGIWGLPNNVTIHLNKRGQWRYGAVIWDTKGINTSTLGEHTITGRILVKDETIDWSHFSKNVSTVRNVVKTDFHSLVSTVDDVTVDAGTKFPLREFPSSVTIRDAGNHWGQFKNNYQSDVNWSWEDKYNRSEPGVYSVTGEVEVPEFFNEFDQVLNRTVTVKPYIHSVVNPAGKGVTVYWGTDLSDISLPKSGDVLLYRGAKKFFGKKSVDLSSSDWGSKFYNSQKPGTYTVWNHFEMNQIIDHSEFTNYKRVPLLFSTKVTVLDPYVTGISKVDDLDEFIGTDESSVLSKLPEKTKVTVQGVDSFEDSEIYANLEWRSKRRSPYDENKTGTYTFVGTVTGYTDEKGDHVNVTKHPKRQYEKIEVDVTVKLPEVVEVDVFNILRDSYSFINGTSESVVNFALPYSIRLKDERGQRVNVNGLKWNIEDFNATPDERTEFRATATIDLAAYNLSYGKENTLVLDTKVIVGNPYIVDVLEYPYKLLPRNYTSFEVANGTLETDVPFPETVKVLDNRGVEHDVPVVWDFVRFPSYNPYREGSYYATGELLPPKTLDNGIAVSRKAYVKVDVKKPHIVDFDSDFRFTVDHLTSAKEIKGKKDFPRNIVVTDNRGDNKHSVVTWDFSTFDPSVPGEHTVSGSFSLPKGVIQSTPATELTTSMTIEVLDPYIVDVEVTQQKHVVDYGTRSDKVVSHLPTKGTITDSAGVDHEVVITWAHESYNRHQEGDQTFVGTFSLPKGVTLKSGDVLTDFYFETTVTIRQDLFEKHKHVTNEEIASIGTEKNLVVDLTNEDDVNEVRLSNEQVQQMKQLGLDLKVVKNDLEITVPLENFEDDLEDDIRLYVDRLAKDPVVLEKSNETSSSIYKFTLMKGETALNLFDYDIELVFLVDDIGDQDPNDLKLYYWNPTTEEWELIGGEYRDGMLYSSTGHFSIFGVFNQQLFAVPAEDDDTNEPTPTDGDTDQPVDEEKPGTIEPSEEEEVAPVTESPKKDSQLPSTATSYYNWILLGIFLILLGAAFAVRERFGKNRVLV</sequence>
<name>A0ABS6JE88_9BACI</name>
<comment type="caution">
    <text evidence="4">The sequence shown here is derived from an EMBL/GenBank/DDBJ whole genome shotgun (WGS) entry which is preliminary data.</text>
</comment>
<dbReference type="Proteomes" id="UP000784880">
    <property type="component" value="Unassembled WGS sequence"/>
</dbReference>
<keyword evidence="2" id="KW-0472">Membrane</keyword>
<reference evidence="4 5" key="1">
    <citation type="submission" date="2021-06" db="EMBL/GenBank/DDBJ databases">
        <title>Bacillus sp. RD4P76, an endophyte from a halophyte.</title>
        <authorList>
            <person name="Sun J.-Q."/>
        </authorList>
    </citation>
    <scope>NUCLEOTIDE SEQUENCE [LARGE SCALE GENOMIC DNA]</scope>
    <source>
        <strain evidence="4 5">CGMCC 1.15917</strain>
    </source>
</reference>
<keyword evidence="5" id="KW-1185">Reference proteome</keyword>
<feature type="region of interest" description="Disordered" evidence="1">
    <location>
        <begin position="1188"/>
        <end position="1236"/>
    </location>
</feature>
<evidence type="ECO:0000256" key="3">
    <source>
        <dbReference type="SAM" id="SignalP"/>
    </source>
</evidence>
<proteinExistence type="predicted"/>
<evidence type="ECO:0000256" key="2">
    <source>
        <dbReference type="SAM" id="Phobius"/>
    </source>
</evidence>
<evidence type="ECO:0000313" key="4">
    <source>
        <dbReference type="EMBL" id="MBU9711987.1"/>
    </source>
</evidence>
<feature type="signal peptide" evidence="3">
    <location>
        <begin position="1"/>
        <end position="31"/>
    </location>
</feature>
<dbReference type="EMBL" id="JAHQCS010000090">
    <property type="protein sequence ID" value="MBU9711987.1"/>
    <property type="molecule type" value="Genomic_DNA"/>
</dbReference>
<protein>
    <submittedName>
        <fullName evidence="4">Uncharacterized protein</fullName>
    </submittedName>
</protein>
<dbReference type="RefSeq" id="WP_217066136.1">
    <property type="nucleotide sequence ID" value="NZ_JAHQCS010000090.1"/>
</dbReference>